<reference evidence="5 6" key="1">
    <citation type="journal article" date="2014" name="Mol. Ecol.">
        <title>Evolution of Synechococcus.</title>
        <authorList>
            <person name="Dvorak P."/>
            <person name="Casamatta D."/>
            <person name="Hasler P."/>
            <person name="Poulickova A."/>
            <person name="Ondrej V."/>
            <person name="Sanges R."/>
        </authorList>
    </citation>
    <scope>NUCLEOTIDE SEQUENCE [LARGE SCALE GENOMIC DNA]</scope>
    <source>
        <strain evidence="5 6">CAUP A 1101</strain>
    </source>
</reference>
<protein>
    <recommendedName>
        <fullName evidence="4">Sulfotransferase domain-containing protein</fullName>
    </recommendedName>
</protein>
<dbReference type="Gene3D" id="3.40.50.300">
    <property type="entry name" value="P-loop containing nucleotide triphosphate hydrolases"/>
    <property type="match status" value="1"/>
</dbReference>
<feature type="repeat" description="TPR" evidence="3">
    <location>
        <begin position="111"/>
        <end position="144"/>
    </location>
</feature>
<organism evidence="5 6">
    <name type="scientific">Neosynechococcus sphagnicola sy1</name>
    <dbReference type="NCBI Taxonomy" id="1497020"/>
    <lineage>
        <taxon>Bacteria</taxon>
        <taxon>Bacillati</taxon>
        <taxon>Cyanobacteriota</taxon>
        <taxon>Cyanophyceae</taxon>
        <taxon>Neosynechococcales</taxon>
        <taxon>Neosynechococcaceae</taxon>
        <taxon>Neosynechococcus</taxon>
    </lineage>
</organism>
<dbReference type="Pfam" id="PF13432">
    <property type="entry name" value="TPR_16"/>
    <property type="match status" value="1"/>
</dbReference>
<evidence type="ECO:0000259" key="4">
    <source>
        <dbReference type="Pfam" id="PF00685"/>
    </source>
</evidence>
<dbReference type="InterPro" id="IPR011990">
    <property type="entry name" value="TPR-like_helical_dom_sf"/>
</dbReference>
<dbReference type="RefSeq" id="WP_036536875.1">
    <property type="nucleotide sequence ID" value="NZ_JJML01000080.1"/>
</dbReference>
<dbReference type="OrthoDB" id="9797480at2"/>
<dbReference type="Pfam" id="PF00685">
    <property type="entry name" value="Sulfotransfer_1"/>
    <property type="match status" value="1"/>
</dbReference>
<gene>
    <name evidence="5" type="ORF">DO97_20610</name>
</gene>
<accession>A0A098TH55</accession>
<dbReference type="PROSITE" id="PS50005">
    <property type="entry name" value="TPR"/>
    <property type="match status" value="2"/>
</dbReference>
<dbReference type="PANTHER" id="PTHR10605:SF56">
    <property type="entry name" value="BIFUNCTIONAL HEPARAN SULFATE N-DEACETYLASE_N-SULFOTRANSFERASE"/>
    <property type="match status" value="1"/>
</dbReference>
<keyword evidence="3" id="KW-0802">TPR repeat</keyword>
<proteinExistence type="predicted"/>
<dbReference type="InterPro" id="IPR037359">
    <property type="entry name" value="NST/OST"/>
</dbReference>
<keyword evidence="2" id="KW-0325">Glycoprotein</keyword>
<dbReference type="Proteomes" id="UP000030170">
    <property type="component" value="Unassembled WGS sequence"/>
</dbReference>
<evidence type="ECO:0000256" key="2">
    <source>
        <dbReference type="ARBA" id="ARBA00023180"/>
    </source>
</evidence>
<dbReference type="InterPro" id="IPR000863">
    <property type="entry name" value="Sulfotransferase_dom"/>
</dbReference>
<dbReference type="InterPro" id="IPR027417">
    <property type="entry name" value="P-loop_NTPase"/>
</dbReference>
<dbReference type="InterPro" id="IPR019734">
    <property type="entry name" value="TPR_rpt"/>
</dbReference>
<dbReference type="SUPFAM" id="SSF52540">
    <property type="entry name" value="P-loop containing nucleoside triphosphate hydrolases"/>
    <property type="match status" value="1"/>
</dbReference>
<evidence type="ECO:0000313" key="5">
    <source>
        <dbReference type="EMBL" id="KGF71419.1"/>
    </source>
</evidence>
<evidence type="ECO:0000256" key="1">
    <source>
        <dbReference type="ARBA" id="ARBA00022679"/>
    </source>
</evidence>
<dbReference type="SMART" id="SM00028">
    <property type="entry name" value="TPR"/>
    <property type="match status" value="5"/>
</dbReference>
<dbReference type="GO" id="GO:0008146">
    <property type="term" value="F:sulfotransferase activity"/>
    <property type="evidence" value="ECO:0007669"/>
    <property type="project" value="InterPro"/>
</dbReference>
<dbReference type="Gene3D" id="1.25.40.10">
    <property type="entry name" value="Tetratricopeptide repeat domain"/>
    <property type="match status" value="2"/>
</dbReference>
<comment type="caution">
    <text evidence="5">The sequence shown here is derived from an EMBL/GenBank/DDBJ whole genome shotgun (WGS) entry which is preliminary data.</text>
</comment>
<name>A0A098TH55_9CYAN</name>
<keyword evidence="1" id="KW-0808">Transferase</keyword>
<evidence type="ECO:0000313" key="6">
    <source>
        <dbReference type="Proteomes" id="UP000030170"/>
    </source>
</evidence>
<sequence length="550" mass="61678">MGVFLVHQNLGYALLQLQQWRAAAQALTTAIALQDDFPWSFVHLGDARQALQKPRGAIAAYLRAAQLQPTLPGLIPKLAEALLLSVTLSSEETARSSWTGDDASQDWPTDPQLYLQLGTALLASHQSRAAVQLYRQALQVCPTSDLTTPLTSGLAESLERQSQMQQQITAHQQTLHQTPQDPQAHYRLGMALLQNQEWQAAAIAFTQGLAEHPEYPWWFYSNIWDVLVRQGQLERVIPPLQQLLANTPHTLNPALNLGEALSCQGDLAGAIACYRAASQQQTQQRYPSATPSQWEAVTAPDFLIIGAMRSGTTSLFSALCQHPLIQAPLKKELDFWSWKFDRGVPWYLAHFPPRFAGATSRIGEASPSYLGHWSAAARLQAQFPQMKLIVLLRHPVDRTISHYFHWRRLGWEGRSLEAALNQEMIQLGRQTSSEIQRASGYLGQSLYVDLLQPWLTRFPRDQIRLLPSESFYQTPAHTLAQIYEFLGVPAHDLTCYPNLNPGHYADISALLRQQLTNFFQPSMLDLETLLGQSLGWLPDQNFLGGVDRNI</sequence>
<feature type="domain" description="Sulfotransferase" evidence="4">
    <location>
        <begin position="300"/>
        <end position="490"/>
    </location>
</feature>
<evidence type="ECO:0000256" key="3">
    <source>
        <dbReference type="PROSITE-ProRule" id="PRU00339"/>
    </source>
</evidence>
<keyword evidence="6" id="KW-1185">Reference proteome</keyword>
<dbReference type="SUPFAM" id="SSF48452">
    <property type="entry name" value="TPR-like"/>
    <property type="match status" value="2"/>
</dbReference>
<dbReference type="PANTHER" id="PTHR10605">
    <property type="entry name" value="HEPARAN SULFATE SULFOTRANSFERASE"/>
    <property type="match status" value="1"/>
</dbReference>
<feature type="repeat" description="TPR" evidence="3">
    <location>
        <begin position="182"/>
        <end position="215"/>
    </location>
</feature>
<dbReference type="AlphaFoldDB" id="A0A098TH55"/>
<dbReference type="STRING" id="1497020.DO97_20610"/>
<dbReference type="EMBL" id="JJML01000080">
    <property type="protein sequence ID" value="KGF71419.1"/>
    <property type="molecule type" value="Genomic_DNA"/>
</dbReference>